<feature type="compositionally biased region" description="Pro residues" evidence="3">
    <location>
        <begin position="513"/>
        <end position="523"/>
    </location>
</feature>
<evidence type="ECO:0000313" key="6">
    <source>
        <dbReference type="Proteomes" id="UP000298138"/>
    </source>
</evidence>
<dbReference type="SMART" id="SM00055">
    <property type="entry name" value="FCH"/>
    <property type="match status" value="1"/>
</dbReference>
<feature type="compositionally biased region" description="Basic residues" evidence="3">
    <location>
        <begin position="244"/>
        <end position="253"/>
    </location>
</feature>
<dbReference type="InterPro" id="IPR018808">
    <property type="entry name" value="Muniscin_C"/>
</dbReference>
<dbReference type="Gene3D" id="1.20.1270.60">
    <property type="entry name" value="Arfaptin homology (AH) domain/BAR domain"/>
    <property type="match status" value="1"/>
</dbReference>
<feature type="domain" description="MHD" evidence="4">
    <location>
        <begin position="554"/>
        <end position="819"/>
    </location>
</feature>
<dbReference type="InParanoid" id="A0A4V3SIY3"/>
<evidence type="ECO:0000256" key="2">
    <source>
        <dbReference type="SAM" id="Coils"/>
    </source>
</evidence>
<protein>
    <recommendedName>
        <fullName evidence="4">MHD domain-containing protein</fullName>
    </recommendedName>
</protein>
<dbReference type="FunCoup" id="A0A4V3SIY3">
    <property type="interactions" value="144"/>
</dbReference>
<keyword evidence="2" id="KW-0175">Coiled coil</keyword>
<evidence type="ECO:0000313" key="5">
    <source>
        <dbReference type="EMBL" id="TGZ81765.1"/>
    </source>
</evidence>
<organism evidence="5 6">
    <name type="scientific">Ascodesmis nigricans</name>
    <dbReference type="NCBI Taxonomy" id="341454"/>
    <lineage>
        <taxon>Eukaryota</taxon>
        <taxon>Fungi</taxon>
        <taxon>Dikarya</taxon>
        <taxon>Ascomycota</taxon>
        <taxon>Pezizomycotina</taxon>
        <taxon>Pezizomycetes</taxon>
        <taxon>Pezizales</taxon>
        <taxon>Ascodesmidaceae</taxon>
        <taxon>Ascodesmis</taxon>
    </lineage>
</organism>
<dbReference type="Pfam" id="PF00611">
    <property type="entry name" value="FCH"/>
    <property type="match status" value="1"/>
</dbReference>
<name>A0A4V3SIY3_9PEZI</name>
<dbReference type="CDD" id="cd09264">
    <property type="entry name" value="AP_Syp1_MHD"/>
    <property type="match status" value="1"/>
</dbReference>
<dbReference type="InterPro" id="IPR027267">
    <property type="entry name" value="AH/BAR_dom_sf"/>
</dbReference>
<feature type="compositionally biased region" description="Polar residues" evidence="3">
    <location>
        <begin position="359"/>
        <end position="408"/>
    </location>
</feature>
<feature type="compositionally biased region" description="Acidic residues" evidence="3">
    <location>
        <begin position="790"/>
        <end position="804"/>
    </location>
</feature>
<dbReference type="GO" id="GO:0032153">
    <property type="term" value="C:cell division site"/>
    <property type="evidence" value="ECO:0007669"/>
    <property type="project" value="TreeGrafter"/>
</dbReference>
<evidence type="ECO:0000256" key="1">
    <source>
        <dbReference type="ARBA" id="ARBA00022583"/>
    </source>
</evidence>
<feature type="compositionally biased region" description="Low complexity" evidence="3">
    <location>
        <begin position="263"/>
        <end position="276"/>
    </location>
</feature>
<dbReference type="GO" id="GO:0006897">
    <property type="term" value="P:endocytosis"/>
    <property type="evidence" value="ECO:0007669"/>
    <property type="project" value="UniProtKB-KW"/>
</dbReference>
<dbReference type="EMBL" id="ML220118">
    <property type="protein sequence ID" value="TGZ81765.1"/>
    <property type="molecule type" value="Genomic_DNA"/>
</dbReference>
<feature type="compositionally biased region" description="Polar residues" evidence="3">
    <location>
        <begin position="326"/>
        <end position="340"/>
    </location>
</feature>
<dbReference type="InterPro" id="IPR049609">
    <property type="entry name" value="Syp1-like_MHD"/>
</dbReference>
<dbReference type="FunFam" id="1.20.1270.60:FF:000102">
    <property type="entry name" value="WGS project CABT00000000 data, contig 2.23"/>
    <property type="match status" value="1"/>
</dbReference>
<dbReference type="GO" id="GO:0005886">
    <property type="term" value="C:plasma membrane"/>
    <property type="evidence" value="ECO:0007669"/>
    <property type="project" value="TreeGrafter"/>
</dbReference>
<dbReference type="Pfam" id="PF10291">
    <property type="entry name" value="muHD"/>
    <property type="match status" value="1"/>
</dbReference>
<evidence type="ECO:0000259" key="4">
    <source>
        <dbReference type="PROSITE" id="PS51072"/>
    </source>
</evidence>
<dbReference type="SUPFAM" id="SSF103657">
    <property type="entry name" value="BAR/IMD domain-like"/>
    <property type="match status" value="1"/>
</dbReference>
<dbReference type="CDD" id="cd07650">
    <property type="entry name" value="F-BAR_Syp1p_like"/>
    <property type="match status" value="1"/>
</dbReference>
<dbReference type="AlphaFoldDB" id="A0A4V3SIY3"/>
<keyword evidence="1" id="KW-0254">Endocytosis</keyword>
<dbReference type="STRING" id="341454.A0A4V3SIY3"/>
<proteinExistence type="predicted"/>
<reference evidence="5 6" key="1">
    <citation type="submission" date="2019-04" db="EMBL/GenBank/DDBJ databases">
        <title>Comparative genomics and transcriptomics to analyze fruiting body development in filamentous ascomycetes.</title>
        <authorList>
            <consortium name="DOE Joint Genome Institute"/>
            <person name="Lutkenhaus R."/>
            <person name="Traeger S."/>
            <person name="Breuer J."/>
            <person name="Kuo A."/>
            <person name="Lipzen A."/>
            <person name="Pangilinan J."/>
            <person name="Dilworth D."/>
            <person name="Sandor L."/>
            <person name="Poggeler S."/>
            <person name="Barry K."/>
            <person name="Grigoriev I.V."/>
            <person name="Nowrousian M."/>
        </authorList>
    </citation>
    <scope>NUCLEOTIDE SEQUENCE [LARGE SCALE GENOMIC DNA]</scope>
    <source>
        <strain evidence="5 6">CBS 389.68</strain>
    </source>
</reference>
<feature type="region of interest" description="Disordered" evidence="3">
    <location>
        <begin position="491"/>
        <end position="533"/>
    </location>
</feature>
<evidence type="ECO:0000256" key="3">
    <source>
        <dbReference type="SAM" id="MobiDB-lite"/>
    </source>
</evidence>
<feature type="coiled-coil region" evidence="2">
    <location>
        <begin position="120"/>
        <end position="154"/>
    </location>
</feature>
<dbReference type="InterPro" id="IPR001060">
    <property type="entry name" value="FCH_dom"/>
</dbReference>
<accession>A0A4V3SIY3</accession>
<feature type="region of interest" description="Disordered" evidence="3">
    <location>
        <begin position="781"/>
        <end position="816"/>
    </location>
</feature>
<dbReference type="PANTHER" id="PTHR23065:SF54">
    <property type="entry name" value="SUPPRESSOR OF YEAST PROFILIN DELETION"/>
    <property type="match status" value="1"/>
</dbReference>
<dbReference type="OrthoDB" id="331602at2759"/>
<feature type="compositionally biased region" description="Polar residues" evidence="3">
    <location>
        <begin position="499"/>
        <end position="509"/>
    </location>
</feature>
<sequence>MELSRTEYPGIVTSVSPVPAVKIIRDRIAKGNMLNQEIADWLQERRRVEEAYVQALNKLCKRPLPGESPDLGVFATPWHRIVEATASIADAHSQLANKIESEVERPIREFAIRNSEWTGMKALETNLGTVAKTIDVAEERAEKLKKRGAKAKAQQVADSAASVSSAYAEWDSQAPFVFEKFQVADEGRCNNLKDALTRLQTLELDRTQSSMKAVEETLAEMLDISTADEMKGFANKAIAGRQHLERRRSKASNHRAGQPSTPSIVTDDSVSVQSSHSGGGAISTASPGHGLGLKRLGTVLRGRNRHSMFHRSSSPDPRLGERKPSHSNLQSPKHSYSDANNLPLPSASLPAITDESLSHPASDSRPATSNGAESLSSPKSATFQRENSFGAPNSNRKPNGLEGTTSEAPKTDADGYSIPPPNHDHMPLGEPEAQPEEHQPQFKVEIKNEVIQEEDEDVDAAMSKVANTLRAANTVSRRVRGRRDARDVRNTMYVPSPPEQTESFASAASISPPLTPMKIPPRTPEAGSDTQSIRSARSIASLGAAIMKHPELHDSGLSSSLIECINATFEAGSPTKVQVTGEIALAYHSTDHESGSESAKIRLDNFAALEKVAPNPAFLSAVHGKPGEYIISLPNIRKTSVALKYQVHVDETNLASFPPIIVQTIWRIEPHQSSVILSWKPNPAFKLPPNHKGRLTLRNVAFVVGIEGAHASSCQSKPVGTFSREKGKIIWKLGDVTYDPRSTEDGGKMLARFATDAQAKAGPAEARWELINAETVGSGLGVSVEGEAPSAEEVESDPFADDAEKETADPAAASPSASWALVKTTRKVMSGRYVTI</sequence>
<dbReference type="InterPro" id="IPR028565">
    <property type="entry name" value="MHD"/>
</dbReference>
<dbReference type="Proteomes" id="UP000298138">
    <property type="component" value="Unassembled WGS sequence"/>
</dbReference>
<dbReference type="GO" id="GO:0030139">
    <property type="term" value="C:endocytic vesicle"/>
    <property type="evidence" value="ECO:0007669"/>
    <property type="project" value="TreeGrafter"/>
</dbReference>
<feature type="region of interest" description="Disordered" evidence="3">
    <location>
        <begin position="243"/>
        <end position="439"/>
    </location>
</feature>
<keyword evidence="6" id="KW-1185">Reference proteome</keyword>
<dbReference type="PANTHER" id="PTHR23065">
    <property type="entry name" value="PROLINE-SERINE-THREONINE PHOSPHATASE INTERACTING PROTEIN 1"/>
    <property type="match status" value="1"/>
</dbReference>
<gene>
    <name evidence="5" type="ORF">EX30DRAFT_340630</name>
</gene>
<dbReference type="GO" id="GO:0032185">
    <property type="term" value="P:septin cytoskeleton organization"/>
    <property type="evidence" value="ECO:0007669"/>
    <property type="project" value="TreeGrafter"/>
</dbReference>
<dbReference type="PROSITE" id="PS51072">
    <property type="entry name" value="MHD"/>
    <property type="match status" value="1"/>
</dbReference>